<protein>
    <submittedName>
        <fullName evidence="1">Uncharacterized protein</fullName>
    </submittedName>
</protein>
<organism evidence="1 2">
    <name type="scientific">Noviherbaspirillum humi</name>
    <dbReference type="NCBI Taxonomy" id="1688639"/>
    <lineage>
        <taxon>Bacteria</taxon>
        <taxon>Pseudomonadati</taxon>
        <taxon>Pseudomonadota</taxon>
        <taxon>Betaproteobacteria</taxon>
        <taxon>Burkholderiales</taxon>
        <taxon>Oxalobacteraceae</taxon>
        <taxon>Noviherbaspirillum</taxon>
    </lineage>
</organism>
<sequence>MATPQKTMPAQSPEEIEAFRAWLALRQREYTVGPIGISGTAGGMNECFFVLRRAGQSLGLCRSIQEALDKIGDPALLQA</sequence>
<dbReference type="EMBL" id="FZOT01000008">
    <property type="protein sequence ID" value="SNS88584.1"/>
    <property type="molecule type" value="Genomic_DNA"/>
</dbReference>
<proteinExistence type="predicted"/>
<keyword evidence="2" id="KW-1185">Reference proteome</keyword>
<reference evidence="1 2" key="1">
    <citation type="submission" date="2017-06" db="EMBL/GenBank/DDBJ databases">
        <authorList>
            <person name="Kim H.J."/>
            <person name="Triplett B.A."/>
        </authorList>
    </citation>
    <scope>NUCLEOTIDE SEQUENCE [LARGE SCALE GENOMIC DNA]</scope>
    <source>
        <strain evidence="1 2">U15</strain>
    </source>
</reference>
<accession>A0A239I8D7</accession>
<name>A0A239I8D7_9BURK</name>
<evidence type="ECO:0000313" key="2">
    <source>
        <dbReference type="Proteomes" id="UP000198284"/>
    </source>
</evidence>
<evidence type="ECO:0000313" key="1">
    <source>
        <dbReference type="EMBL" id="SNS88584.1"/>
    </source>
</evidence>
<dbReference type="AlphaFoldDB" id="A0A239I8D7"/>
<dbReference type="Proteomes" id="UP000198284">
    <property type="component" value="Unassembled WGS sequence"/>
</dbReference>
<gene>
    <name evidence="1" type="ORF">SAMN06265795_108125</name>
</gene>